<keyword evidence="2" id="KW-0812">Transmembrane</keyword>
<dbReference type="Proteomes" id="UP001610563">
    <property type="component" value="Unassembled WGS sequence"/>
</dbReference>
<sequence>MGRIELRLLILVHFVADSSSEICPMYSDFARFLPWIPDLTWRCFIRFFVSVVIMLESTLGFLFIVTHWVATPGLVVAVHCILKRHGFWEWLRGLEKVSTMMNPFQGKLENDHRSNNCTASRGNGNRQPTT</sequence>
<feature type="signal peptide" evidence="3">
    <location>
        <begin position="1"/>
        <end position="20"/>
    </location>
</feature>
<keyword evidence="2" id="KW-0472">Membrane</keyword>
<evidence type="ECO:0000313" key="4">
    <source>
        <dbReference type="EMBL" id="KAL2784061.1"/>
    </source>
</evidence>
<feature type="chain" id="PRO_5047011916" evidence="3">
    <location>
        <begin position="21"/>
        <end position="130"/>
    </location>
</feature>
<keyword evidence="2" id="KW-1133">Transmembrane helix</keyword>
<feature type="transmembrane region" description="Helical" evidence="2">
    <location>
        <begin position="44"/>
        <end position="65"/>
    </location>
</feature>
<gene>
    <name evidence="4" type="ORF">BJX66DRAFT_97004</name>
</gene>
<comment type="caution">
    <text evidence="4">The sequence shown here is derived from an EMBL/GenBank/DDBJ whole genome shotgun (WGS) entry which is preliminary data.</text>
</comment>
<accession>A0ABR4FLB7</accession>
<evidence type="ECO:0000256" key="3">
    <source>
        <dbReference type="SAM" id="SignalP"/>
    </source>
</evidence>
<keyword evidence="3" id="KW-0732">Signal</keyword>
<reference evidence="4 5" key="1">
    <citation type="submission" date="2024-07" db="EMBL/GenBank/DDBJ databases">
        <title>Section-level genome sequencing and comparative genomics of Aspergillus sections Usti and Cavernicolus.</title>
        <authorList>
            <consortium name="Lawrence Berkeley National Laboratory"/>
            <person name="Nybo J.L."/>
            <person name="Vesth T.C."/>
            <person name="Theobald S."/>
            <person name="Frisvad J.C."/>
            <person name="Larsen T.O."/>
            <person name="Kjaerboelling I."/>
            <person name="Rothschild-Mancinelli K."/>
            <person name="Lyhne E.K."/>
            <person name="Kogle M.E."/>
            <person name="Barry K."/>
            <person name="Clum A."/>
            <person name="Na H."/>
            <person name="Ledsgaard L."/>
            <person name="Lin J."/>
            <person name="Lipzen A."/>
            <person name="Kuo A."/>
            <person name="Riley R."/>
            <person name="Mondo S."/>
            <person name="Labutti K."/>
            <person name="Haridas S."/>
            <person name="Pangalinan J."/>
            <person name="Salamov A.A."/>
            <person name="Simmons B.A."/>
            <person name="Magnuson J.K."/>
            <person name="Chen J."/>
            <person name="Drula E."/>
            <person name="Henrissat B."/>
            <person name="Wiebenga A."/>
            <person name="Lubbers R.J."/>
            <person name="Gomes A.C."/>
            <person name="Makela M.R."/>
            <person name="Stajich J."/>
            <person name="Grigoriev I.V."/>
            <person name="Mortensen U.H."/>
            <person name="De Vries R.P."/>
            <person name="Baker S.E."/>
            <person name="Andersen M.R."/>
        </authorList>
    </citation>
    <scope>NUCLEOTIDE SEQUENCE [LARGE SCALE GENOMIC DNA]</scope>
    <source>
        <strain evidence="4 5">CBS 209.92</strain>
    </source>
</reference>
<proteinExistence type="predicted"/>
<feature type="region of interest" description="Disordered" evidence="1">
    <location>
        <begin position="106"/>
        <end position="130"/>
    </location>
</feature>
<feature type="compositionally biased region" description="Polar residues" evidence="1">
    <location>
        <begin position="115"/>
        <end position="130"/>
    </location>
</feature>
<keyword evidence="5" id="KW-1185">Reference proteome</keyword>
<organism evidence="4 5">
    <name type="scientific">Aspergillus keveii</name>
    <dbReference type="NCBI Taxonomy" id="714993"/>
    <lineage>
        <taxon>Eukaryota</taxon>
        <taxon>Fungi</taxon>
        <taxon>Dikarya</taxon>
        <taxon>Ascomycota</taxon>
        <taxon>Pezizomycotina</taxon>
        <taxon>Eurotiomycetes</taxon>
        <taxon>Eurotiomycetidae</taxon>
        <taxon>Eurotiales</taxon>
        <taxon>Aspergillaceae</taxon>
        <taxon>Aspergillus</taxon>
        <taxon>Aspergillus subgen. Nidulantes</taxon>
    </lineage>
</organism>
<dbReference type="EMBL" id="JBFTWV010000196">
    <property type="protein sequence ID" value="KAL2784061.1"/>
    <property type="molecule type" value="Genomic_DNA"/>
</dbReference>
<evidence type="ECO:0000256" key="2">
    <source>
        <dbReference type="SAM" id="Phobius"/>
    </source>
</evidence>
<evidence type="ECO:0000256" key="1">
    <source>
        <dbReference type="SAM" id="MobiDB-lite"/>
    </source>
</evidence>
<protein>
    <submittedName>
        <fullName evidence="4">Uncharacterized protein</fullName>
    </submittedName>
</protein>
<name>A0ABR4FLB7_9EURO</name>
<evidence type="ECO:0000313" key="5">
    <source>
        <dbReference type="Proteomes" id="UP001610563"/>
    </source>
</evidence>